<dbReference type="InterPro" id="IPR039421">
    <property type="entry name" value="Type_1_exporter"/>
</dbReference>
<sequence length="664" mass="71251">MRFWRRPAPRPLPVSQTEKLLFGGALRYDLPFTRHERPLLRMGFWAMARQFPAMAAVVGRAAWQVDPRALLTLLGAELGQGLTRAFGLVATNSALVALFAAGPTADRLRQALPAILAVSAVTGAGALLSAVSVGASGRLEPQVERVCTARFYAGAVRIELAALEDKDIHRTLAAGRFGTDSIRVMLGSSITVVNALIGLVASAGVLFLLHPLLVAMLVLIAAPKAWGAVFTARRRYASRQAWLEHRRAIGIISNEITREQPAAEIRVHGAGQLLVDAYTDMSITMEGEQRRLARAQATTQTVASALSGAAALAAYAVLWLLLTSGGMALAVAGTAVIAVRSAGASLTGLVTQVNRLFEETLYLKDLDGACELAERHALPTGGVALPRPLEEIRLENVSFTYPGAETPALHEVSLTIPQGKVIALVGRNGSGKSTLSKLVAGLYLPSDGTIRWNGVDVRAADRQELFDQVGLLGQDFPRWPMTAAANVHIGRSARPFDQSRVEKAVTEADADEVIAALPHGWQSLVMKGFERGTQLSGGQWQRLGSARARYRQAPLLIVDEPTAALDPDAEIEAFEALRSLADHGTTVLLITHRLAATANADHIYTLDHGRLIEQGTHSELMALEGGSYRRMYERQAAQFAITPHRAAVPRPDRHHDAAAPPAYG</sequence>
<feature type="transmembrane region" description="Helical" evidence="7">
    <location>
        <begin position="111"/>
        <end position="135"/>
    </location>
</feature>
<dbReference type="Gene3D" id="1.20.1560.10">
    <property type="entry name" value="ABC transporter type 1, transmembrane domain"/>
    <property type="match status" value="1"/>
</dbReference>
<dbReference type="PANTHER" id="PTHR43394:SF1">
    <property type="entry name" value="ATP-BINDING CASSETTE SUB-FAMILY B MEMBER 10, MITOCHONDRIAL"/>
    <property type="match status" value="1"/>
</dbReference>
<protein>
    <submittedName>
        <fullName evidence="10">ABC transporter ATP-binding protein</fullName>
    </submittedName>
</protein>
<evidence type="ECO:0000313" key="11">
    <source>
        <dbReference type="Proteomes" id="UP000292452"/>
    </source>
</evidence>
<evidence type="ECO:0000256" key="3">
    <source>
        <dbReference type="ARBA" id="ARBA00022741"/>
    </source>
</evidence>
<dbReference type="SUPFAM" id="SSF90123">
    <property type="entry name" value="ABC transporter transmembrane region"/>
    <property type="match status" value="1"/>
</dbReference>
<dbReference type="InterPro" id="IPR027417">
    <property type="entry name" value="P-loop_NTPase"/>
</dbReference>
<evidence type="ECO:0000259" key="9">
    <source>
        <dbReference type="PROSITE" id="PS50929"/>
    </source>
</evidence>
<dbReference type="RefSeq" id="WP_131122293.1">
    <property type="nucleotide sequence ID" value="NZ_SIXH01000025.1"/>
</dbReference>
<dbReference type="GO" id="GO:0005886">
    <property type="term" value="C:plasma membrane"/>
    <property type="evidence" value="ECO:0007669"/>
    <property type="project" value="UniProtKB-SubCell"/>
</dbReference>
<feature type="domain" description="ABC transmembrane type-1" evidence="9">
    <location>
        <begin position="95"/>
        <end position="358"/>
    </location>
</feature>
<dbReference type="InterPro" id="IPR003593">
    <property type="entry name" value="AAA+_ATPase"/>
</dbReference>
<dbReference type="InterPro" id="IPR036640">
    <property type="entry name" value="ABC1_TM_sf"/>
</dbReference>
<feature type="transmembrane region" description="Helical" evidence="7">
    <location>
        <begin position="85"/>
        <end position="105"/>
    </location>
</feature>
<dbReference type="InterPro" id="IPR003439">
    <property type="entry name" value="ABC_transporter-like_ATP-bd"/>
</dbReference>
<evidence type="ECO:0000256" key="4">
    <source>
        <dbReference type="ARBA" id="ARBA00022840"/>
    </source>
</evidence>
<evidence type="ECO:0000256" key="7">
    <source>
        <dbReference type="SAM" id="Phobius"/>
    </source>
</evidence>
<evidence type="ECO:0000313" key="10">
    <source>
        <dbReference type="EMBL" id="TBO60800.1"/>
    </source>
</evidence>
<name>A0A4Q9I2A4_STRKA</name>
<dbReference type="Gene3D" id="3.40.50.300">
    <property type="entry name" value="P-loop containing nucleotide triphosphate hydrolases"/>
    <property type="match status" value="1"/>
</dbReference>
<dbReference type="GO" id="GO:0016887">
    <property type="term" value="F:ATP hydrolysis activity"/>
    <property type="evidence" value="ECO:0007669"/>
    <property type="project" value="InterPro"/>
</dbReference>
<dbReference type="InterPro" id="IPR011527">
    <property type="entry name" value="ABC1_TM_dom"/>
</dbReference>
<dbReference type="SMART" id="SM00382">
    <property type="entry name" value="AAA"/>
    <property type="match status" value="1"/>
</dbReference>
<keyword evidence="11" id="KW-1185">Reference proteome</keyword>
<gene>
    <name evidence="10" type="ORF">EYS09_04690</name>
</gene>
<comment type="subcellular location">
    <subcellularLocation>
        <location evidence="1">Cell membrane</location>
        <topology evidence="1">Multi-pass membrane protein</topology>
    </subcellularLocation>
</comment>
<comment type="caution">
    <text evidence="10">The sequence shown here is derived from an EMBL/GenBank/DDBJ whole genome shotgun (WGS) entry which is preliminary data.</text>
</comment>
<keyword evidence="5 7" id="KW-1133">Transmembrane helix</keyword>
<dbReference type="PROSITE" id="PS50929">
    <property type="entry name" value="ABC_TM1F"/>
    <property type="match status" value="1"/>
</dbReference>
<accession>A0A4Q9I2A4</accession>
<proteinExistence type="predicted"/>
<dbReference type="SUPFAM" id="SSF52540">
    <property type="entry name" value="P-loop containing nucleoside triphosphate hydrolases"/>
    <property type="match status" value="1"/>
</dbReference>
<dbReference type="Proteomes" id="UP000292452">
    <property type="component" value="Unassembled WGS sequence"/>
</dbReference>
<dbReference type="AlphaFoldDB" id="A0A4Q9I2A4"/>
<organism evidence="10 11">
    <name type="scientific">Streptomyces kasugaensis</name>
    <dbReference type="NCBI Taxonomy" id="1946"/>
    <lineage>
        <taxon>Bacteria</taxon>
        <taxon>Bacillati</taxon>
        <taxon>Actinomycetota</taxon>
        <taxon>Actinomycetes</taxon>
        <taxon>Kitasatosporales</taxon>
        <taxon>Streptomycetaceae</taxon>
        <taxon>Streptomyces</taxon>
    </lineage>
</organism>
<keyword evidence="3" id="KW-0547">Nucleotide-binding</keyword>
<evidence type="ECO:0000256" key="2">
    <source>
        <dbReference type="ARBA" id="ARBA00022692"/>
    </source>
</evidence>
<evidence type="ECO:0000256" key="5">
    <source>
        <dbReference type="ARBA" id="ARBA00022989"/>
    </source>
</evidence>
<feature type="transmembrane region" description="Helical" evidence="7">
    <location>
        <begin position="301"/>
        <end position="322"/>
    </location>
</feature>
<evidence type="ECO:0000256" key="6">
    <source>
        <dbReference type="ARBA" id="ARBA00023136"/>
    </source>
</evidence>
<evidence type="ECO:0000259" key="8">
    <source>
        <dbReference type="PROSITE" id="PS50893"/>
    </source>
</evidence>
<feature type="domain" description="ABC transporter" evidence="8">
    <location>
        <begin position="392"/>
        <end position="633"/>
    </location>
</feature>
<evidence type="ECO:0000256" key="1">
    <source>
        <dbReference type="ARBA" id="ARBA00004651"/>
    </source>
</evidence>
<dbReference type="EMBL" id="SIXH01000025">
    <property type="protein sequence ID" value="TBO60800.1"/>
    <property type="molecule type" value="Genomic_DNA"/>
</dbReference>
<keyword evidence="6 7" id="KW-0472">Membrane</keyword>
<reference evidence="10 11" key="1">
    <citation type="submission" date="2019-02" db="EMBL/GenBank/DDBJ databases">
        <title>Draft Genome Sequence of Streptomyces sp. AM-2504, identified by 16S rRNA comparative analysis as a Streptomyces Kasugaensis strain.</title>
        <authorList>
            <person name="Napolioni V."/>
            <person name="Giuliodori A.M."/>
            <person name="Spurio R."/>
            <person name="Fabbretti A."/>
        </authorList>
    </citation>
    <scope>NUCLEOTIDE SEQUENCE [LARGE SCALE GENOMIC DNA]</scope>
    <source>
        <strain evidence="10 11">AM-2504</strain>
    </source>
</reference>
<keyword evidence="4 10" id="KW-0067">ATP-binding</keyword>
<feature type="transmembrane region" description="Helical" evidence="7">
    <location>
        <begin position="184"/>
        <end position="207"/>
    </location>
</feature>
<dbReference type="Pfam" id="PF00005">
    <property type="entry name" value="ABC_tran"/>
    <property type="match status" value="1"/>
</dbReference>
<feature type="transmembrane region" description="Helical" evidence="7">
    <location>
        <begin position="213"/>
        <end position="232"/>
    </location>
</feature>
<keyword evidence="2 7" id="KW-0812">Transmembrane</keyword>
<dbReference type="GO" id="GO:0005524">
    <property type="term" value="F:ATP binding"/>
    <property type="evidence" value="ECO:0007669"/>
    <property type="project" value="UniProtKB-KW"/>
</dbReference>
<dbReference type="PROSITE" id="PS50893">
    <property type="entry name" value="ABC_TRANSPORTER_2"/>
    <property type="match status" value="1"/>
</dbReference>
<dbReference type="GO" id="GO:0015421">
    <property type="term" value="F:ABC-type oligopeptide transporter activity"/>
    <property type="evidence" value="ECO:0007669"/>
    <property type="project" value="TreeGrafter"/>
</dbReference>
<dbReference type="PANTHER" id="PTHR43394">
    <property type="entry name" value="ATP-DEPENDENT PERMEASE MDL1, MITOCHONDRIAL"/>
    <property type="match status" value="1"/>
</dbReference>